<dbReference type="AlphaFoldDB" id="A0A0E9VXM5"/>
<accession>A0A0E9VXM5</accession>
<reference evidence="1" key="1">
    <citation type="submission" date="2014-11" db="EMBL/GenBank/DDBJ databases">
        <authorList>
            <person name="Amaro Gonzalez C."/>
        </authorList>
    </citation>
    <scope>NUCLEOTIDE SEQUENCE</scope>
</reference>
<dbReference type="EMBL" id="GBXM01026502">
    <property type="protein sequence ID" value="JAH82075.1"/>
    <property type="molecule type" value="Transcribed_RNA"/>
</dbReference>
<proteinExistence type="predicted"/>
<name>A0A0E9VXM5_ANGAN</name>
<organism evidence="1">
    <name type="scientific">Anguilla anguilla</name>
    <name type="common">European freshwater eel</name>
    <name type="synonym">Muraena anguilla</name>
    <dbReference type="NCBI Taxonomy" id="7936"/>
    <lineage>
        <taxon>Eukaryota</taxon>
        <taxon>Metazoa</taxon>
        <taxon>Chordata</taxon>
        <taxon>Craniata</taxon>
        <taxon>Vertebrata</taxon>
        <taxon>Euteleostomi</taxon>
        <taxon>Actinopterygii</taxon>
        <taxon>Neopterygii</taxon>
        <taxon>Teleostei</taxon>
        <taxon>Anguilliformes</taxon>
        <taxon>Anguillidae</taxon>
        <taxon>Anguilla</taxon>
    </lineage>
</organism>
<protein>
    <submittedName>
        <fullName evidence="1">Uncharacterized protein</fullName>
    </submittedName>
</protein>
<sequence length="33" mass="3847">MTFPIYIQEMGHLEWAESSTFHLLSPLQLASRL</sequence>
<evidence type="ECO:0000313" key="1">
    <source>
        <dbReference type="EMBL" id="JAH82075.1"/>
    </source>
</evidence>
<reference evidence="1" key="2">
    <citation type="journal article" date="2015" name="Fish Shellfish Immunol.">
        <title>Early steps in the European eel (Anguilla anguilla)-Vibrio vulnificus interaction in the gills: Role of the RtxA13 toxin.</title>
        <authorList>
            <person name="Callol A."/>
            <person name="Pajuelo D."/>
            <person name="Ebbesson L."/>
            <person name="Teles M."/>
            <person name="MacKenzie S."/>
            <person name="Amaro C."/>
        </authorList>
    </citation>
    <scope>NUCLEOTIDE SEQUENCE</scope>
</reference>